<dbReference type="EMBL" id="JANIIK010000046">
    <property type="protein sequence ID" value="KAJ3602109.1"/>
    <property type="molecule type" value="Genomic_DNA"/>
</dbReference>
<feature type="compositionally biased region" description="Basic and acidic residues" evidence="1">
    <location>
        <begin position="112"/>
        <end position="131"/>
    </location>
</feature>
<protein>
    <submittedName>
        <fullName evidence="2">Uncharacterized protein</fullName>
    </submittedName>
</protein>
<reference evidence="2" key="1">
    <citation type="submission" date="2022-07" db="EMBL/GenBank/DDBJ databases">
        <title>Chromosome-level genome of Muraenolepis orangiensis.</title>
        <authorList>
            <person name="Kim J."/>
        </authorList>
    </citation>
    <scope>NUCLEOTIDE SEQUENCE</scope>
    <source>
        <strain evidence="2">KU_S4_2022</strain>
        <tissue evidence="2">Muscle</tissue>
    </source>
</reference>
<dbReference type="Proteomes" id="UP001148018">
    <property type="component" value="Unassembled WGS sequence"/>
</dbReference>
<feature type="compositionally biased region" description="Polar residues" evidence="1">
    <location>
        <begin position="494"/>
        <end position="511"/>
    </location>
</feature>
<gene>
    <name evidence="2" type="ORF">NHX12_029868</name>
</gene>
<proteinExistence type="predicted"/>
<dbReference type="OrthoDB" id="9900378at2759"/>
<feature type="region of interest" description="Disordered" evidence="1">
    <location>
        <begin position="342"/>
        <end position="368"/>
    </location>
</feature>
<feature type="region of interest" description="Disordered" evidence="1">
    <location>
        <begin position="489"/>
        <end position="530"/>
    </location>
</feature>
<evidence type="ECO:0000256" key="1">
    <source>
        <dbReference type="SAM" id="MobiDB-lite"/>
    </source>
</evidence>
<name>A0A9Q0IKH1_9TELE</name>
<sequence>MMAYWAESQGQSPVYSKYCTVPGPNCTHMYHDRREATYLPSPPCDQREPSCWTVPGSRTGGVLHDYTNWTYPDLTAPAASHFPFGLDNPNKDHPQPQEMRGRERVGGGSRLGPEREYESWTLKEEGQRRLEPCSNSTSLSDSSYRELQAWAARYSHSLPRRRRMSGEMKDALQEAPESSRTLGRVTRTAPDANMAALQRTVLSSSARGPWDVAGQQKTMTYNPFPVCPPETTMEGENYQRMRFSQPPGYICPPAYDGQHNSSPVMQSHNTCSTEQQGNRTFYLKSTLPNESIYFDLQDKRREIKEMVTKEAPRKISALDSNVYEHQMQETDTLWKNQPLYSQPVKTHPKTEPNSHSSPREVQESKSTEGIYSNVIEGRKFKLNKKTGGATIFCLVSRIVGTTSETSKENVETTARSHCTTKANCEQSELTGITTGSMDDNDINRMTKLADEVDFSVQKQPRVPPREQTYPRKDGATCNDAIGLVESQPAAGHQVESQTGSNVANQSHFQSTTEEDGVGDVNPAVGPQAGQTLPVRYPLWREPGYTARMDMNSSLPCRGLVNNSPTEKCGHPIDIEVRRFEIKEDEKPEGCGGQLVIDTTSVLVRMTLIPSSQKEHVNYLFHPHTILLI</sequence>
<feature type="compositionally biased region" description="Basic and acidic residues" evidence="1">
    <location>
        <begin position="348"/>
        <end position="366"/>
    </location>
</feature>
<keyword evidence="3" id="KW-1185">Reference proteome</keyword>
<accession>A0A9Q0IKH1</accession>
<feature type="region of interest" description="Disordered" evidence="1">
    <location>
        <begin position="87"/>
        <end position="138"/>
    </location>
</feature>
<comment type="caution">
    <text evidence="2">The sequence shown here is derived from an EMBL/GenBank/DDBJ whole genome shotgun (WGS) entry which is preliminary data.</text>
</comment>
<organism evidence="2 3">
    <name type="scientific">Muraenolepis orangiensis</name>
    <name type="common">Patagonian moray cod</name>
    <dbReference type="NCBI Taxonomy" id="630683"/>
    <lineage>
        <taxon>Eukaryota</taxon>
        <taxon>Metazoa</taxon>
        <taxon>Chordata</taxon>
        <taxon>Craniata</taxon>
        <taxon>Vertebrata</taxon>
        <taxon>Euteleostomi</taxon>
        <taxon>Actinopterygii</taxon>
        <taxon>Neopterygii</taxon>
        <taxon>Teleostei</taxon>
        <taxon>Neoteleostei</taxon>
        <taxon>Acanthomorphata</taxon>
        <taxon>Zeiogadaria</taxon>
        <taxon>Gadariae</taxon>
        <taxon>Gadiformes</taxon>
        <taxon>Muraenolepidoidei</taxon>
        <taxon>Muraenolepididae</taxon>
        <taxon>Muraenolepis</taxon>
    </lineage>
</organism>
<feature type="compositionally biased region" description="Basic and acidic residues" evidence="1">
    <location>
        <begin position="89"/>
        <end position="105"/>
    </location>
</feature>
<evidence type="ECO:0000313" key="3">
    <source>
        <dbReference type="Proteomes" id="UP001148018"/>
    </source>
</evidence>
<dbReference type="AlphaFoldDB" id="A0A9Q0IKH1"/>
<evidence type="ECO:0000313" key="2">
    <source>
        <dbReference type="EMBL" id="KAJ3602109.1"/>
    </source>
</evidence>